<evidence type="ECO:0000256" key="4">
    <source>
        <dbReference type="ARBA" id="ARBA00022837"/>
    </source>
</evidence>
<dbReference type="InterPro" id="IPR017850">
    <property type="entry name" value="Alkaline_phosphatase_core_sf"/>
</dbReference>
<dbReference type="PANTHER" id="PTHR42693">
    <property type="entry name" value="ARYLSULFATASE FAMILY MEMBER"/>
    <property type="match status" value="1"/>
</dbReference>
<comment type="caution">
    <text evidence="6">The sequence shown here is derived from an EMBL/GenBank/DDBJ whole genome shotgun (WGS) entry which is preliminary data.</text>
</comment>
<dbReference type="InterPro" id="IPR050738">
    <property type="entry name" value="Sulfatase"/>
</dbReference>
<dbReference type="Pfam" id="PF00884">
    <property type="entry name" value="Sulfatase"/>
    <property type="match status" value="1"/>
</dbReference>
<dbReference type="Proteomes" id="UP000011991">
    <property type="component" value="Unassembled WGS sequence"/>
</dbReference>
<evidence type="ECO:0000256" key="3">
    <source>
        <dbReference type="ARBA" id="ARBA00022801"/>
    </source>
</evidence>
<accession>M5RHG7</accession>
<dbReference type="EMBL" id="ANOG01000638">
    <property type="protein sequence ID" value="EMI18626.1"/>
    <property type="molecule type" value="Genomic_DNA"/>
</dbReference>
<protein>
    <submittedName>
        <fullName evidence="6">Mucin-desulfating sulfatase (N-acetylglucosamine-6-sulfatase)</fullName>
    </submittedName>
</protein>
<dbReference type="PROSITE" id="PS00523">
    <property type="entry name" value="SULFATASE_1"/>
    <property type="match status" value="1"/>
</dbReference>
<keyword evidence="3" id="KW-0378">Hydrolase</keyword>
<name>M5RHG7_9BACT</name>
<dbReference type="RefSeq" id="WP_008700525.1">
    <property type="nucleotide sequence ID" value="NZ_ANOG01000638.1"/>
</dbReference>
<evidence type="ECO:0000256" key="1">
    <source>
        <dbReference type="ARBA" id="ARBA00008779"/>
    </source>
</evidence>
<dbReference type="SUPFAM" id="SSF53649">
    <property type="entry name" value="Alkaline phosphatase-like"/>
    <property type="match status" value="1"/>
</dbReference>
<dbReference type="GO" id="GO:0004065">
    <property type="term" value="F:arylsulfatase activity"/>
    <property type="evidence" value="ECO:0007669"/>
    <property type="project" value="TreeGrafter"/>
</dbReference>
<comment type="similarity">
    <text evidence="1">Belongs to the sulfatase family.</text>
</comment>
<dbReference type="GO" id="GO:0046872">
    <property type="term" value="F:metal ion binding"/>
    <property type="evidence" value="ECO:0007669"/>
    <property type="project" value="UniProtKB-KW"/>
</dbReference>
<dbReference type="PANTHER" id="PTHR42693:SF33">
    <property type="entry name" value="ARYLSULFATASE"/>
    <property type="match status" value="1"/>
</dbReference>
<sequence>MLALLGLIAGSSFCAAEQPNILFIMADDHTSQGFGIYGSRLAHLNPTPNIDALAKTGIVFDNTFCNNSICTPSRASILTGQYSQTNGVLDLHGSLPPSKQFLPTEMKALGYQMAVIGKWHLKEEPANFDYYEVLPLQGSYHNPDLICREGGTRKEIVFGKQGAREVNVIKYQGHSSDVITDRSIEWLQNKRDKSKPFVLLHHFKAPHDLFEYAARYES</sequence>
<keyword evidence="4" id="KW-0106">Calcium</keyword>
<evidence type="ECO:0000313" key="6">
    <source>
        <dbReference type="EMBL" id="EMI18626.1"/>
    </source>
</evidence>
<evidence type="ECO:0000313" key="7">
    <source>
        <dbReference type="Proteomes" id="UP000011991"/>
    </source>
</evidence>
<organism evidence="6 7">
    <name type="scientific">Rhodopirellula maiorica SM1</name>
    <dbReference type="NCBI Taxonomy" id="1265738"/>
    <lineage>
        <taxon>Bacteria</taxon>
        <taxon>Pseudomonadati</taxon>
        <taxon>Planctomycetota</taxon>
        <taxon>Planctomycetia</taxon>
        <taxon>Pirellulales</taxon>
        <taxon>Pirellulaceae</taxon>
        <taxon>Novipirellula</taxon>
    </lineage>
</organism>
<keyword evidence="2" id="KW-0479">Metal-binding</keyword>
<dbReference type="AlphaFoldDB" id="M5RHG7"/>
<evidence type="ECO:0000256" key="2">
    <source>
        <dbReference type="ARBA" id="ARBA00022723"/>
    </source>
</evidence>
<gene>
    <name evidence="6" type="ORF">RMSM_04450</name>
</gene>
<keyword evidence="7" id="KW-1185">Reference proteome</keyword>
<evidence type="ECO:0000259" key="5">
    <source>
        <dbReference type="Pfam" id="PF00884"/>
    </source>
</evidence>
<dbReference type="InterPro" id="IPR000917">
    <property type="entry name" value="Sulfatase_N"/>
</dbReference>
<dbReference type="InterPro" id="IPR024607">
    <property type="entry name" value="Sulfatase_CS"/>
</dbReference>
<reference evidence="6 7" key="1">
    <citation type="journal article" date="2013" name="Mar. Genomics">
        <title>Expression of sulfatases in Rhodopirellula baltica and the diversity of sulfatases in the genus Rhodopirellula.</title>
        <authorList>
            <person name="Wegner C.E."/>
            <person name="Richter-Heitmann T."/>
            <person name="Klindworth A."/>
            <person name="Klockow C."/>
            <person name="Richter M."/>
            <person name="Achstetter T."/>
            <person name="Glockner F.O."/>
            <person name="Harder J."/>
        </authorList>
    </citation>
    <scope>NUCLEOTIDE SEQUENCE [LARGE SCALE GENOMIC DNA]</scope>
    <source>
        <strain evidence="6 7">SM1</strain>
    </source>
</reference>
<feature type="domain" description="Sulfatase N-terminal" evidence="5">
    <location>
        <begin position="19"/>
        <end position="217"/>
    </location>
</feature>
<dbReference type="Gene3D" id="3.40.720.10">
    <property type="entry name" value="Alkaline Phosphatase, subunit A"/>
    <property type="match status" value="1"/>
</dbReference>
<feature type="non-terminal residue" evidence="6">
    <location>
        <position position="218"/>
    </location>
</feature>
<proteinExistence type="inferred from homology"/>